<evidence type="ECO:0000256" key="1">
    <source>
        <dbReference type="ARBA" id="ARBA00009003"/>
    </source>
</evidence>
<keyword evidence="3" id="KW-1185">Reference proteome</keyword>
<proteinExistence type="inferred from homology"/>
<sequence length="224" mass="25893">MNQKQLLSSRRRRLARAGFRLLFLTIIFLLVVFPPHTKLDLQLLRFFRSLSSQSPRVFSPPEPSSYLHDSLLTSGKIPNLIWRTFSTNNHADIVRASRNGSDPVKARIDWFRSWDNLNPAHLQIILNDAQCDAFVKSHFTPRVIAAYFKLPYIVQRADFVRYLMLYEFGGVYTDMDTQALFPIQEWMEGVAVGKVSKVLHALHRNHVPQREVSLIMGVEIPCRS</sequence>
<dbReference type="PANTHER" id="PTHR31834">
    <property type="entry name" value="INITIATION-SPECIFIC ALPHA-1,6-MANNOSYLTRANSFERASE"/>
    <property type="match status" value="1"/>
</dbReference>
<dbReference type="STRING" id="329046.A0A1Y2CYB2"/>
<accession>A0A1Y2CYB2</accession>
<protein>
    <submittedName>
        <fullName evidence="2">Uncharacterized protein</fullName>
    </submittedName>
</protein>
<dbReference type="Pfam" id="PF04488">
    <property type="entry name" value="Gly_transf_sug"/>
    <property type="match status" value="1"/>
</dbReference>
<evidence type="ECO:0000313" key="3">
    <source>
        <dbReference type="Proteomes" id="UP000193642"/>
    </source>
</evidence>
<dbReference type="EMBL" id="MCGO01000004">
    <property type="protein sequence ID" value="ORY52032.1"/>
    <property type="molecule type" value="Genomic_DNA"/>
</dbReference>
<dbReference type="InterPro" id="IPR039367">
    <property type="entry name" value="Och1-like"/>
</dbReference>
<dbReference type="GO" id="GO:0000009">
    <property type="term" value="F:alpha-1,6-mannosyltransferase activity"/>
    <property type="evidence" value="ECO:0007669"/>
    <property type="project" value="InterPro"/>
</dbReference>
<evidence type="ECO:0000313" key="2">
    <source>
        <dbReference type="EMBL" id="ORY52032.1"/>
    </source>
</evidence>
<dbReference type="InterPro" id="IPR007577">
    <property type="entry name" value="GlycoTrfase_DXD_sugar-bd_CS"/>
</dbReference>
<dbReference type="Proteomes" id="UP000193642">
    <property type="component" value="Unassembled WGS sequence"/>
</dbReference>
<comment type="similarity">
    <text evidence="1">Belongs to the glycosyltransferase 32 family.</text>
</comment>
<reference evidence="2 3" key="1">
    <citation type="submission" date="2016-07" db="EMBL/GenBank/DDBJ databases">
        <title>Pervasive Adenine N6-methylation of Active Genes in Fungi.</title>
        <authorList>
            <consortium name="DOE Joint Genome Institute"/>
            <person name="Mondo S.J."/>
            <person name="Dannebaum R.O."/>
            <person name="Kuo R.C."/>
            <person name="Labutti K."/>
            <person name="Haridas S."/>
            <person name="Kuo A."/>
            <person name="Salamov A."/>
            <person name="Ahrendt S.R."/>
            <person name="Lipzen A."/>
            <person name="Sullivan W."/>
            <person name="Andreopoulos W.B."/>
            <person name="Clum A."/>
            <person name="Lindquist E."/>
            <person name="Daum C."/>
            <person name="Ramamoorthy G.K."/>
            <person name="Gryganskyi A."/>
            <person name="Culley D."/>
            <person name="Magnuson J.K."/>
            <person name="James T.Y."/>
            <person name="O'Malley M.A."/>
            <person name="Stajich J.E."/>
            <person name="Spatafora J.W."/>
            <person name="Visel A."/>
            <person name="Grigoriev I.V."/>
        </authorList>
    </citation>
    <scope>NUCLEOTIDE SEQUENCE [LARGE SCALE GENOMIC DNA]</scope>
    <source>
        <strain evidence="2 3">JEL800</strain>
    </source>
</reference>
<dbReference type="InterPro" id="IPR029044">
    <property type="entry name" value="Nucleotide-diphossugar_trans"/>
</dbReference>
<dbReference type="OrthoDB" id="409543at2759"/>
<dbReference type="SUPFAM" id="SSF53448">
    <property type="entry name" value="Nucleotide-diphospho-sugar transferases"/>
    <property type="match status" value="1"/>
</dbReference>
<name>A0A1Y2CYB2_9FUNG</name>
<organism evidence="2 3">
    <name type="scientific">Rhizoclosmatium globosum</name>
    <dbReference type="NCBI Taxonomy" id="329046"/>
    <lineage>
        <taxon>Eukaryota</taxon>
        <taxon>Fungi</taxon>
        <taxon>Fungi incertae sedis</taxon>
        <taxon>Chytridiomycota</taxon>
        <taxon>Chytridiomycota incertae sedis</taxon>
        <taxon>Chytridiomycetes</taxon>
        <taxon>Chytridiales</taxon>
        <taxon>Chytriomycetaceae</taxon>
        <taxon>Rhizoclosmatium</taxon>
    </lineage>
</organism>
<comment type="caution">
    <text evidence="2">The sequence shown here is derived from an EMBL/GenBank/DDBJ whole genome shotgun (WGS) entry which is preliminary data.</text>
</comment>
<gene>
    <name evidence="2" type="ORF">BCR33DRAFT_406553</name>
</gene>
<dbReference type="GO" id="GO:0000136">
    <property type="term" value="C:mannan polymerase complex"/>
    <property type="evidence" value="ECO:0007669"/>
    <property type="project" value="TreeGrafter"/>
</dbReference>
<dbReference type="AlphaFoldDB" id="A0A1Y2CYB2"/>
<dbReference type="PANTHER" id="PTHR31834:SF1">
    <property type="entry name" value="INITIATION-SPECIFIC ALPHA-1,6-MANNOSYLTRANSFERASE"/>
    <property type="match status" value="1"/>
</dbReference>
<dbReference type="Gene3D" id="3.90.550.20">
    <property type="match status" value="1"/>
</dbReference>
<dbReference type="GO" id="GO:0006487">
    <property type="term" value="P:protein N-linked glycosylation"/>
    <property type="evidence" value="ECO:0007669"/>
    <property type="project" value="TreeGrafter"/>
</dbReference>